<evidence type="ECO:0000313" key="3">
    <source>
        <dbReference type="EMBL" id="ERE83422.1"/>
    </source>
</evidence>
<dbReference type="EMBL" id="KE668842">
    <property type="protein sequence ID" value="ERE83422.1"/>
    <property type="molecule type" value="Genomic_DNA"/>
</dbReference>
<proteinExistence type="predicted"/>
<evidence type="ECO:0000259" key="2">
    <source>
        <dbReference type="Pfam" id="PF21925"/>
    </source>
</evidence>
<dbReference type="Pfam" id="PF21925">
    <property type="entry name" value="XRCC4_C"/>
    <property type="match status" value="1"/>
</dbReference>
<reference evidence="4" key="1">
    <citation type="journal article" date="2013" name="Nat. Biotechnol.">
        <title>Chinese hamster genome sequenced from sorted chromosomes.</title>
        <authorList>
            <person name="Brinkrolf K."/>
            <person name="Rupp O."/>
            <person name="Laux H."/>
            <person name="Kollin F."/>
            <person name="Ernst W."/>
            <person name="Linke B."/>
            <person name="Kofler R."/>
            <person name="Romand S."/>
            <person name="Hesse F."/>
            <person name="Budach W.E."/>
            <person name="Galosy S."/>
            <person name="Muller D."/>
            <person name="Noll T."/>
            <person name="Wienberg J."/>
            <person name="Jostock T."/>
            <person name="Leonard M."/>
            <person name="Grillari J."/>
            <person name="Tauch A."/>
            <person name="Goesmann A."/>
            <person name="Helk B."/>
            <person name="Mott J.E."/>
            <person name="Puhler A."/>
            <person name="Borth N."/>
        </authorList>
    </citation>
    <scope>NUCLEOTIDE SEQUENCE [LARGE SCALE GENOMIC DNA]</scope>
    <source>
        <strain evidence="4">17A/GY</strain>
    </source>
</reference>
<name>A0A061IGA1_CRIGR</name>
<dbReference type="AlphaFoldDB" id="A0A061IGA1"/>
<feature type="domain" description="XRCC4 C-terminal" evidence="2">
    <location>
        <begin position="19"/>
        <end position="76"/>
    </location>
</feature>
<evidence type="ECO:0000256" key="1">
    <source>
        <dbReference type="SAM" id="MobiDB-lite"/>
    </source>
</evidence>
<protein>
    <submittedName>
        <fullName evidence="3">DNA repair protein XRCC4-like protein</fullName>
    </submittedName>
</protein>
<gene>
    <name evidence="3" type="ORF">H671_2g6718</name>
</gene>
<accession>A0A061IGA1</accession>
<dbReference type="InterPro" id="IPR053963">
    <property type="entry name" value="XRCC4_C"/>
</dbReference>
<organism evidence="3 4">
    <name type="scientific">Cricetulus griseus</name>
    <name type="common">Chinese hamster</name>
    <name type="synonym">Cricetulus barabensis griseus</name>
    <dbReference type="NCBI Taxonomy" id="10029"/>
    <lineage>
        <taxon>Eukaryota</taxon>
        <taxon>Metazoa</taxon>
        <taxon>Chordata</taxon>
        <taxon>Craniata</taxon>
        <taxon>Vertebrata</taxon>
        <taxon>Euteleostomi</taxon>
        <taxon>Mammalia</taxon>
        <taxon>Eutheria</taxon>
        <taxon>Euarchontoglires</taxon>
        <taxon>Glires</taxon>
        <taxon>Rodentia</taxon>
        <taxon>Myomorpha</taxon>
        <taxon>Muroidea</taxon>
        <taxon>Cricetidae</taxon>
        <taxon>Cricetinae</taxon>
        <taxon>Cricetulus</taxon>
    </lineage>
</organism>
<evidence type="ECO:0000313" key="4">
    <source>
        <dbReference type="Proteomes" id="UP000030759"/>
    </source>
</evidence>
<sequence length="119" mass="13702">MPRLYYWKPAIVIEKLEISSSAVCKEDSLFSSPDVTDIAPSRKRRHHMQKNLGTEPKMAPQEQQLQGKESSIKANEIIYKSFLRSKQKSIHSNLLLCPEVSNGYSYLNFLQKLMNMSII</sequence>
<dbReference type="Proteomes" id="UP000030759">
    <property type="component" value="Unassembled WGS sequence"/>
</dbReference>
<feature type="region of interest" description="Disordered" evidence="1">
    <location>
        <begin position="35"/>
        <end position="69"/>
    </location>
</feature>